<name>A0A518GC76_9BACT</name>
<keyword evidence="1" id="KW-0813">Transport</keyword>
<evidence type="ECO:0000256" key="1">
    <source>
        <dbReference type="ARBA" id="ARBA00022448"/>
    </source>
</evidence>
<gene>
    <name evidence="6" type="ORF">Q31a_45760</name>
</gene>
<dbReference type="SUPFAM" id="SSF48695">
    <property type="entry name" value="Multiheme cytochromes"/>
    <property type="match status" value="1"/>
</dbReference>
<dbReference type="InterPro" id="IPR036280">
    <property type="entry name" value="Multihaem_cyt_sf"/>
</dbReference>
<dbReference type="GO" id="GO:0046872">
    <property type="term" value="F:metal ion binding"/>
    <property type="evidence" value="ECO:0007669"/>
    <property type="project" value="UniProtKB-KW"/>
</dbReference>
<reference evidence="6 7" key="1">
    <citation type="submission" date="2019-02" db="EMBL/GenBank/DDBJ databases">
        <title>Deep-cultivation of Planctomycetes and their phenomic and genomic characterization uncovers novel biology.</title>
        <authorList>
            <person name="Wiegand S."/>
            <person name="Jogler M."/>
            <person name="Boedeker C."/>
            <person name="Pinto D."/>
            <person name="Vollmers J."/>
            <person name="Rivas-Marin E."/>
            <person name="Kohn T."/>
            <person name="Peeters S.H."/>
            <person name="Heuer A."/>
            <person name="Rast P."/>
            <person name="Oberbeckmann S."/>
            <person name="Bunk B."/>
            <person name="Jeske O."/>
            <person name="Meyerdierks A."/>
            <person name="Storesund J.E."/>
            <person name="Kallscheuer N."/>
            <person name="Luecker S."/>
            <person name="Lage O.M."/>
            <person name="Pohl T."/>
            <person name="Merkel B.J."/>
            <person name="Hornburger P."/>
            <person name="Mueller R.-W."/>
            <person name="Bruemmer F."/>
            <person name="Labrenz M."/>
            <person name="Spormann A.M."/>
            <person name="Op den Camp H."/>
            <person name="Overmann J."/>
            <person name="Amann R."/>
            <person name="Jetten M.S.M."/>
            <person name="Mascher T."/>
            <person name="Medema M.H."/>
            <person name="Devos D.P."/>
            <person name="Kaster A.-K."/>
            <person name="Ovreas L."/>
            <person name="Rohde M."/>
            <person name="Galperin M.Y."/>
            <person name="Jogler C."/>
        </authorList>
    </citation>
    <scope>NUCLEOTIDE SEQUENCE [LARGE SCALE GENOMIC DNA]</scope>
    <source>
        <strain evidence="6 7">Q31a</strain>
    </source>
</reference>
<evidence type="ECO:0000256" key="3">
    <source>
        <dbReference type="ARBA" id="ARBA00022723"/>
    </source>
</evidence>
<evidence type="ECO:0000256" key="4">
    <source>
        <dbReference type="ARBA" id="ARBA00022982"/>
    </source>
</evidence>
<accession>A0A518GC76</accession>
<dbReference type="EMBL" id="CP036298">
    <property type="protein sequence ID" value="QDV26204.1"/>
    <property type="molecule type" value="Genomic_DNA"/>
</dbReference>
<dbReference type="AlphaFoldDB" id="A0A518GC76"/>
<proteinExistence type="predicted"/>
<keyword evidence="3" id="KW-0479">Metal-binding</keyword>
<evidence type="ECO:0000313" key="7">
    <source>
        <dbReference type="Proteomes" id="UP000318017"/>
    </source>
</evidence>
<keyword evidence="5" id="KW-0408">Iron</keyword>
<dbReference type="RefSeq" id="WP_145082181.1">
    <property type="nucleotide sequence ID" value="NZ_CP036298.1"/>
</dbReference>
<evidence type="ECO:0000256" key="2">
    <source>
        <dbReference type="ARBA" id="ARBA00022617"/>
    </source>
</evidence>
<keyword evidence="7" id="KW-1185">Reference proteome</keyword>
<evidence type="ECO:0000313" key="6">
    <source>
        <dbReference type="EMBL" id="QDV26204.1"/>
    </source>
</evidence>
<dbReference type="InterPro" id="IPR038266">
    <property type="entry name" value="NapC/NirT_cytc_sf"/>
</dbReference>
<dbReference type="Proteomes" id="UP000318017">
    <property type="component" value="Chromosome"/>
</dbReference>
<sequence>MSVDKRSNAASLIALVVVSLAVAGYFTGLQAPMHSPQSTSPLRIDEKKMHHAASLEAGVITATRYSDMAEATRKFRRQSSLIGLKSNVEPLAEVAIKPEEKFAALQRRAENRAFNGAPPTVPHPIDQRSDSACVACHGQGAKTQSLRIPRMSHTMLANCTQCHVESNALHLQSVAFRENEFEGLAAPTAGPRAYPEAPPQIPHSTWMRSNCMSCHGYAGLQGIRSTHPWRSNCQQCHAPSASLDQTLLAEVPQFLPAPQIKE</sequence>
<evidence type="ECO:0000256" key="5">
    <source>
        <dbReference type="ARBA" id="ARBA00023004"/>
    </source>
</evidence>
<dbReference type="Gene3D" id="1.10.3820.10">
    <property type="entry name" value="Di-heme elbow motif domain"/>
    <property type="match status" value="1"/>
</dbReference>
<keyword evidence="2" id="KW-0349">Heme</keyword>
<dbReference type="OrthoDB" id="269685at2"/>
<organism evidence="6 7">
    <name type="scientific">Aureliella helgolandensis</name>
    <dbReference type="NCBI Taxonomy" id="2527968"/>
    <lineage>
        <taxon>Bacteria</taxon>
        <taxon>Pseudomonadati</taxon>
        <taxon>Planctomycetota</taxon>
        <taxon>Planctomycetia</taxon>
        <taxon>Pirellulales</taxon>
        <taxon>Pirellulaceae</taxon>
        <taxon>Aureliella</taxon>
    </lineage>
</organism>
<protein>
    <submittedName>
        <fullName evidence="6">Nitrate reductase cytochrome c-type subunit (NapB)</fullName>
    </submittedName>
</protein>
<dbReference type="KEGG" id="ahel:Q31a_45760"/>
<keyword evidence="4" id="KW-0249">Electron transport</keyword>